<dbReference type="RefSeq" id="WP_013914469.1">
    <property type="nucleotide sequence ID" value="NC_015690.1"/>
</dbReference>
<dbReference type="PROSITE" id="PS51012">
    <property type="entry name" value="ABC_TM2"/>
    <property type="match status" value="1"/>
</dbReference>
<evidence type="ECO:0000256" key="3">
    <source>
        <dbReference type="ARBA" id="ARBA00022989"/>
    </source>
</evidence>
<dbReference type="InterPro" id="IPR052902">
    <property type="entry name" value="ABC-2_transporter"/>
</dbReference>
<reference evidence="7 8" key="2">
    <citation type="journal article" date="2013" name="Genome Announc.">
        <title>Genome Sequence of Growth-Improving Paenibacillus mucilaginosus Strain KNP414.</title>
        <authorList>
            <person name="Lu J.J."/>
            <person name="Wang J.F."/>
            <person name="Hu X.F."/>
        </authorList>
    </citation>
    <scope>NUCLEOTIDE SEQUENCE [LARGE SCALE GENOMIC DNA]</scope>
    <source>
        <strain evidence="7 8">KNP414</strain>
    </source>
</reference>
<feature type="domain" description="ABC transmembrane type-2" evidence="6">
    <location>
        <begin position="171"/>
        <end position="405"/>
    </location>
</feature>
<feature type="transmembrane region" description="Helical" evidence="5">
    <location>
        <begin position="323"/>
        <end position="342"/>
    </location>
</feature>
<dbReference type="KEGG" id="pms:KNP414_00715"/>
<dbReference type="GO" id="GO:0140359">
    <property type="term" value="F:ABC-type transporter activity"/>
    <property type="evidence" value="ECO:0007669"/>
    <property type="project" value="InterPro"/>
</dbReference>
<accession>F8FQX5</accession>
<comment type="subcellular location">
    <subcellularLocation>
        <location evidence="1">Membrane</location>
        <topology evidence="1">Multi-pass membrane protein</topology>
    </subcellularLocation>
</comment>
<organism evidence="7 8">
    <name type="scientific">Paenibacillus mucilaginosus (strain KNP414)</name>
    <dbReference type="NCBI Taxonomy" id="1036673"/>
    <lineage>
        <taxon>Bacteria</taxon>
        <taxon>Bacillati</taxon>
        <taxon>Bacillota</taxon>
        <taxon>Bacilli</taxon>
        <taxon>Bacillales</taxon>
        <taxon>Paenibacillaceae</taxon>
        <taxon>Paenibacillus</taxon>
    </lineage>
</organism>
<dbReference type="GO" id="GO:0016020">
    <property type="term" value="C:membrane"/>
    <property type="evidence" value="ECO:0007669"/>
    <property type="project" value="UniProtKB-SubCell"/>
</dbReference>
<dbReference type="Proteomes" id="UP000006620">
    <property type="component" value="Chromosome"/>
</dbReference>
<dbReference type="InterPro" id="IPR013525">
    <property type="entry name" value="ABC2_TM"/>
</dbReference>
<dbReference type="AlphaFoldDB" id="F8FQX5"/>
<reference evidence="8" key="1">
    <citation type="submission" date="2011-06" db="EMBL/GenBank/DDBJ databases">
        <title>Complete genome sequence of Paenibacillus mucilaginosus KNP414.</title>
        <authorList>
            <person name="Wang J."/>
            <person name="Hu S."/>
            <person name="Hu X."/>
            <person name="Zhang B."/>
            <person name="Dong D."/>
            <person name="Zhang S."/>
            <person name="Zhao K."/>
            <person name="Wu D."/>
        </authorList>
    </citation>
    <scope>NUCLEOTIDE SEQUENCE [LARGE SCALE GENOMIC DNA]</scope>
    <source>
        <strain evidence="8">KNP414</strain>
    </source>
</reference>
<gene>
    <name evidence="7" type="ordered locus">KNP414_00715</name>
</gene>
<evidence type="ECO:0000256" key="2">
    <source>
        <dbReference type="ARBA" id="ARBA00022692"/>
    </source>
</evidence>
<evidence type="ECO:0000313" key="8">
    <source>
        <dbReference type="Proteomes" id="UP000006620"/>
    </source>
</evidence>
<feature type="transmembrane region" description="Helical" evidence="5">
    <location>
        <begin position="21"/>
        <end position="40"/>
    </location>
</feature>
<sequence length="405" mass="43184">MRAYIQLTLAQLRLFSRNRQVLIWSLAFPVFFMVMLGTFLGKGNPVSVNGAVVDLDRTLASQKLVTALRESPVLKLKEGGAVEAELDALKKGDNQLVIVIPQGYAMAVGAAATSVDLPEEPVSSERGSKIKLEDGTVVTVSSSQVTTLIIREEGAAFPLKVYYDETNATVSTVGLQLLGPIVDGIDKELSGYKPRLALEPEGVQALKLAYIDFLVPGILAMMIMSNNLNGVAGQIASWRERGILRRMQSTPLRASTFIAAQITARLLMNGAQALIVLLVGALAFGTQVRGSWLLLLGFVVLGTLAFMSIGFIIAGLAKTPESAGPLAGVISFPLLFLGGVFFPIGSMPGIVQSIVKLLPIAHLTTALRQVMNVGAGLDTLWGEALLLGGWMAAAFLLASFTFKWE</sequence>
<dbReference type="PANTHER" id="PTHR43027">
    <property type="entry name" value="DOXORUBICIN RESISTANCE ABC TRANSPORTER PERMEASE PROTEIN DRRC-RELATED"/>
    <property type="match status" value="1"/>
</dbReference>
<dbReference type="Pfam" id="PF12698">
    <property type="entry name" value="ABC2_membrane_3"/>
    <property type="match status" value="1"/>
</dbReference>
<dbReference type="InterPro" id="IPR047817">
    <property type="entry name" value="ABC2_TM_bact-type"/>
</dbReference>
<proteinExistence type="predicted"/>
<protein>
    <submittedName>
        <fullName evidence="7">ABC transporter, permease protein</fullName>
    </submittedName>
</protein>
<evidence type="ECO:0000256" key="5">
    <source>
        <dbReference type="SAM" id="Phobius"/>
    </source>
</evidence>
<evidence type="ECO:0000256" key="4">
    <source>
        <dbReference type="ARBA" id="ARBA00023136"/>
    </source>
</evidence>
<evidence type="ECO:0000313" key="7">
    <source>
        <dbReference type="EMBL" id="AEI39305.1"/>
    </source>
</evidence>
<dbReference type="Gene3D" id="3.40.1710.10">
    <property type="entry name" value="abc type-2 transporter like domain"/>
    <property type="match status" value="1"/>
</dbReference>
<name>F8FQX5_PAEMK</name>
<keyword evidence="2 5" id="KW-0812">Transmembrane</keyword>
<feature type="transmembrane region" description="Helical" evidence="5">
    <location>
        <begin position="266"/>
        <end position="285"/>
    </location>
</feature>
<evidence type="ECO:0000256" key="1">
    <source>
        <dbReference type="ARBA" id="ARBA00004141"/>
    </source>
</evidence>
<feature type="transmembrane region" description="Helical" evidence="5">
    <location>
        <begin position="292"/>
        <end position="317"/>
    </location>
</feature>
<dbReference type="PATRIC" id="fig|1036673.3.peg.627"/>
<dbReference type="EMBL" id="CP002869">
    <property type="protein sequence ID" value="AEI39305.1"/>
    <property type="molecule type" value="Genomic_DNA"/>
</dbReference>
<keyword evidence="3 5" id="KW-1133">Transmembrane helix</keyword>
<feature type="transmembrane region" description="Helical" evidence="5">
    <location>
        <begin position="383"/>
        <end position="402"/>
    </location>
</feature>
<dbReference type="PANTHER" id="PTHR43027:SF2">
    <property type="entry name" value="TRANSPORT PERMEASE PROTEIN"/>
    <property type="match status" value="1"/>
</dbReference>
<evidence type="ECO:0000259" key="6">
    <source>
        <dbReference type="PROSITE" id="PS51012"/>
    </source>
</evidence>
<keyword evidence="4 5" id="KW-0472">Membrane</keyword>
<dbReference type="HOGENOM" id="CLU_039483_0_0_9"/>